<dbReference type="EMBL" id="LT607733">
    <property type="protein sequence ID" value="SCG16448.1"/>
    <property type="molecule type" value="Genomic_DNA"/>
</dbReference>
<dbReference type="Proteomes" id="UP000198251">
    <property type="component" value="Chromosome I"/>
</dbReference>
<dbReference type="PANTHER" id="PTHR34599">
    <property type="entry name" value="PEROXIDASE-RELATED"/>
    <property type="match status" value="1"/>
</dbReference>
<dbReference type="CDD" id="cd03398">
    <property type="entry name" value="PAP2_haloperoxidase"/>
    <property type="match status" value="1"/>
</dbReference>
<name>A0A1C5G9T0_MICEH</name>
<dbReference type="InterPro" id="IPR000326">
    <property type="entry name" value="PAP2/HPO"/>
</dbReference>
<dbReference type="InterPro" id="IPR036938">
    <property type="entry name" value="PAP2/HPO_sf"/>
</dbReference>
<dbReference type="AlphaFoldDB" id="A0A1C5G9T0"/>
<sequence length="214" mass="23298">MIFPLGLRAPQEAQRVCDAGKTLTDEQRDTVFFWADATTTQTGFDAPGGTPGPAGHWLYNACSIELQHGIDPLRGCRIRASLAVAMHDAFTACWHFKFRHNLIRPETYINQHIDPDWRPMLMTPSFPEYPSGHSVVSHSAAQLLGAAIGNRPFTDETLTHLGIPGTRFASAPQAAENASASRLFGGLHFPIGITSGAQLGQEIGARVARRLNVK</sequence>
<evidence type="ECO:0000259" key="1">
    <source>
        <dbReference type="Pfam" id="PF01569"/>
    </source>
</evidence>
<dbReference type="RefSeq" id="WP_089000345.1">
    <property type="nucleotide sequence ID" value="NZ_LT607733.1"/>
</dbReference>
<keyword evidence="3" id="KW-1185">Reference proteome</keyword>
<evidence type="ECO:0000313" key="3">
    <source>
        <dbReference type="Proteomes" id="UP000198251"/>
    </source>
</evidence>
<accession>A0A1C5G9T0</accession>
<dbReference type="SUPFAM" id="SSF48317">
    <property type="entry name" value="Acid phosphatase/Vanadium-dependent haloperoxidase"/>
    <property type="match status" value="1"/>
</dbReference>
<reference evidence="2 3" key="1">
    <citation type="submission" date="2016-06" db="EMBL/GenBank/DDBJ databases">
        <authorList>
            <person name="Kjaerup R.B."/>
            <person name="Dalgaard T.S."/>
            <person name="Juul-Madsen H.R."/>
        </authorList>
    </citation>
    <scope>NUCLEOTIDE SEQUENCE [LARGE SCALE GENOMIC DNA]</scope>
    <source>
        <strain evidence="2 3">DSM 43913</strain>
    </source>
</reference>
<protein>
    <submittedName>
        <fullName evidence="2">PAP2 superfamily protein</fullName>
    </submittedName>
</protein>
<proteinExistence type="predicted"/>
<dbReference type="GeneID" id="95802508"/>
<dbReference type="Gene3D" id="1.10.606.20">
    <property type="match status" value="1"/>
</dbReference>
<organism evidence="2 3">
    <name type="scientific">Micromonospora echinofusca</name>
    <dbReference type="NCBI Taxonomy" id="47858"/>
    <lineage>
        <taxon>Bacteria</taxon>
        <taxon>Bacillati</taxon>
        <taxon>Actinomycetota</taxon>
        <taxon>Actinomycetes</taxon>
        <taxon>Micromonosporales</taxon>
        <taxon>Micromonosporaceae</taxon>
        <taxon>Micromonospora</taxon>
    </lineage>
</organism>
<dbReference type="InterPro" id="IPR052559">
    <property type="entry name" value="V-haloperoxidase"/>
</dbReference>
<evidence type="ECO:0000313" key="2">
    <source>
        <dbReference type="EMBL" id="SCG16448.1"/>
    </source>
</evidence>
<dbReference type="Pfam" id="PF01569">
    <property type="entry name" value="PAP2"/>
    <property type="match status" value="1"/>
</dbReference>
<dbReference type="PANTHER" id="PTHR34599:SF1">
    <property type="entry name" value="PHOSPHATIDIC ACID PHOSPHATASE TYPE 2_HALOPEROXIDASE DOMAIN-CONTAINING PROTEIN"/>
    <property type="match status" value="1"/>
</dbReference>
<feature type="domain" description="Phosphatidic acid phosphatase type 2/haloperoxidase" evidence="1">
    <location>
        <begin position="95"/>
        <end position="200"/>
    </location>
</feature>
<gene>
    <name evidence="2" type="ORF">GA0070610_2713</name>
</gene>